<keyword evidence="2" id="KW-1185">Reference proteome</keyword>
<organism evidence="1 2">
    <name type="scientific">Laccaria amethystina LaAM-08-1</name>
    <dbReference type="NCBI Taxonomy" id="1095629"/>
    <lineage>
        <taxon>Eukaryota</taxon>
        <taxon>Fungi</taxon>
        <taxon>Dikarya</taxon>
        <taxon>Basidiomycota</taxon>
        <taxon>Agaricomycotina</taxon>
        <taxon>Agaricomycetes</taxon>
        <taxon>Agaricomycetidae</taxon>
        <taxon>Agaricales</taxon>
        <taxon>Agaricineae</taxon>
        <taxon>Hydnangiaceae</taxon>
        <taxon>Laccaria</taxon>
    </lineage>
</organism>
<reference evidence="1 2" key="1">
    <citation type="submission" date="2014-04" db="EMBL/GenBank/DDBJ databases">
        <authorList>
            <consortium name="DOE Joint Genome Institute"/>
            <person name="Kuo A."/>
            <person name="Kohler A."/>
            <person name="Nagy L.G."/>
            <person name="Floudas D."/>
            <person name="Copeland A."/>
            <person name="Barry K.W."/>
            <person name="Cichocki N."/>
            <person name="Veneault-Fourrey C."/>
            <person name="LaButti K."/>
            <person name="Lindquist E.A."/>
            <person name="Lipzen A."/>
            <person name="Lundell T."/>
            <person name="Morin E."/>
            <person name="Murat C."/>
            <person name="Sun H."/>
            <person name="Tunlid A."/>
            <person name="Henrissat B."/>
            <person name="Grigoriev I.V."/>
            <person name="Hibbett D.S."/>
            <person name="Martin F."/>
            <person name="Nordberg H.P."/>
            <person name="Cantor M.N."/>
            <person name="Hua S.X."/>
        </authorList>
    </citation>
    <scope>NUCLEOTIDE SEQUENCE [LARGE SCALE GENOMIC DNA]</scope>
    <source>
        <strain evidence="1 2">LaAM-08-1</strain>
    </source>
</reference>
<protein>
    <submittedName>
        <fullName evidence="1">Uncharacterized protein</fullName>
    </submittedName>
</protein>
<dbReference type="HOGENOM" id="CLU_3143288_0_0_1"/>
<reference evidence="2" key="2">
    <citation type="submission" date="2015-01" db="EMBL/GenBank/DDBJ databases">
        <title>Evolutionary Origins and Diversification of the Mycorrhizal Mutualists.</title>
        <authorList>
            <consortium name="DOE Joint Genome Institute"/>
            <consortium name="Mycorrhizal Genomics Consortium"/>
            <person name="Kohler A."/>
            <person name="Kuo A."/>
            <person name="Nagy L.G."/>
            <person name="Floudas D."/>
            <person name="Copeland A."/>
            <person name="Barry K.W."/>
            <person name="Cichocki N."/>
            <person name="Veneault-Fourrey C."/>
            <person name="LaButti K."/>
            <person name="Lindquist E.A."/>
            <person name="Lipzen A."/>
            <person name="Lundell T."/>
            <person name="Morin E."/>
            <person name="Murat C."/>
            <person name="Riley R."/>
            <person name="Ohm R."/>
            <person name="Sun H."/>
            <person name="Tunlid A."/>
            <person name="Henrissat B."/>
            <person name="Grigoriev I.V."/>
            <person name="Hibbett D.S."/>
            <person name="Martin F."/>
        </authorList>
    </citation>
    <scope>NUCLEOTIDE SEQUENCE [LARGE SCALE GENOMIC DNA]</scope>
    <source>
        <strain evidence="2">LaAM-08-1</strain>
    </source>
</reference>
<dbReference type="AlphaFoldDB" id="A0A0C9WNM1"/>
<dbReference type="EMBL" id="KN838651">
    <property type="protein sequence ID" value="KIJ99239.1"/>
    <property type="molecule type" value="Genomic_DNA"/>
</dbReference>
<sequence length="49" mass="5939">MNFVRIGIYRVRVKYRIVFESPVRSGYWVPRGSNRDRDRLAFIPRPKIT</sequence>
<name>A0A0C9WNM1_9AGAR</name>
<gene>
    <name evidence="1" type="ORF">K443DRAFT_102606</name>
</gene>
<dbReference type="OrthoDB" id="3088602at2759"/>
<evidence type="ECO:0000313" key="1">
    <source>
        <dbReference type="EMBL" id="KIJ99239.1"/>
    </source>
</evidence>
<dbReference type="Proteomes" id="UP000054477">
    <property type="component" value="Unassembled WGS sequence"/>
</dbReference>
<accession>A0A0C9WNM1</accession>
<evidence type="ECO:0000313" key="2">
    <source>
        <dbReference type="Proteomes" id="UP000054477"/>
    </source>
</evidence>
<proteinExistence type="predicted"/>